<dbReference type="GeneID" id="93685594"/>
<proteinExistence type="inferred from homology"/>
<dbReference type="Gene3D" id="1.25.40.10">
    <property type="entry name" value="Tetratricopeptide repeat domain"/>
    <property type="match status" value="2"/>
</dbReference>
<dbReference type="SMART" id="SM00671">
    <property type="entry name" value="SEL1"/>
    <property type="match status" value="3"/>
</dbReference>
<dbReference type="EMBL" id="WTYG01000002">
    <property type="protein sequence ID" value="MXP35750.1"/>
    <property type="molecule type" value="Genomic_DNA"/>
</dbReference>
<feature type="compositionally biased region" description="Basic residues" evidence="3">
    <location>
        <begin position="1"/>
        <end position="13"/>
    </location>
</feature>
<evidence type="ECO:0000313" key="5">
    <source>
        <dbReference type="Proteomes" id="UP000439914"/>
    </source>
</evidence>
<protein>
    <submittedName>
        <fullName evidence="4">Uncharacterized protein</fullName>
    </submittedName>
</protein>
<comment type="similarity">
    <text evidence="1">Belongs to the hcp beta-lactamase family.</text>
</comment>
<organism evidence="4 5">
    <name type="scientific">Qipengyuania citrea</name>
    <dbReference type="NCBI Taxonomy" id="225971"/>
    <lineage>
        <taxon>Bacteria</taxon>
        <taxon>Pseudomonadati</taxon>
        <taxon>Pseudomonadota</taxon>
        <taxon>Alphaproteobacteria</taxon>
        <taxon>Sphingomonadales</taxon>
        <taxon>Erythrobacteraceae</taxon>
        <taxon>Qipengyuania</taxon>
    </lineage>
</organism>
<dbReference type="Proteomes" id="UP000439914">
    <property type="component" value="Unassembled WGS sequence"/>
</dbReference>
<dbReference type="PANTHER" id="PTHR13891">
    <property type="entry name" value="CYTOCHROME C OXIDASE ASSEMBLY FACTOR 7"/>
    <property type="match status" value="1"/>
</dbReference>
<dbReference type="InterPro" id="IPR011990">
    <property type="entry name" value="TPR-like_helical_dom_sf"/>
</dbReference>
<feature type="compositionally biased region" description="Low complexity" evidence="3">
    <location>
        <begin position="15"/>
        <end position="24"/>
    </location>
</feature>
<dbReference type="AlphaFoldDB" id="A0A6I4U9U9"/>
<name>A0A6I4U9U9_9SPHN</name>
<comment type="caution">
    <text evidence="4">The sequence shown here is derived from an EMBL/GenBank/DDBJ whole genome shotgun (WGS) entry which is preliminary data.</text>
</comment>
<dbReference type="PANTHER" id="PTHR13891:SF1">
    <property type="entry name" value="CYTOCHROME C OXIDASE ASSEMBLY FACTOR 7"/>
    <property type="match status" value="1"/>
</dbReference>
<evidence type="ECO:0000313" key="4">
    <source>
        <dbReference type="EMBL" id="MXP35750.1"/>
    </source>
</evidence>
<feature type="region of interest" description="Disordered" evidence="3">
    <location>
        <begin position="1"/>
        <end position="28"/>
    </location>
</feature>
<dbReference type="RefSeq" id="WP_160766788.1">
    <property type="nucleotide sequence ID" value="NZ_JAUSWK010000001.1"/>
</dbReference>
<keyword evidence="2" id="KW-0677">Repeat</keyword>
<sequence>MRKPLARCGKRRAISASPAPAPWSMHRPVGTDMNLGRAEMPQAIDLFRRALQKQRRAGACGVGNRMRGTLTAVAARIFAPVLLAAASTSTFAEAKERPFDDEALMEIHRGGLAYERDGDTYAALSMYGQACDMGLAAACTLGGQIEHETASDNKDHIRAARMFAAACRAGDDLACTRTGMALGPLSQADSPEPDGLMKLALLAMGEECRHGGAQACVDAAELLGTTEEIGADIAAVRGYTVRACEDQQFAACISAAMLPAEEPDAAETRARNVLLCNVGWVGGCDALLEPLMTGEAPGEVDDLKQALKAACDDWVGIACANLGLYYTQGPKDAYFPGIGFRYMRSACDLYVAKACFAYGVMHKKGIGGRVDETRAQSLVAHACEIGSPKACATLARIAGESEEGEVAGVSTMEALRRTCRLGDKPSCVKEL</sequence>
<evidence type="ECO:0000256" key="2">
    <source>
        <dbReference type="ARBA" id="ARBA00022737"/>
    </source>
</evidence>
<accession>A0A6I4U9U9</accession>
<dbReference type="SUPFAM" id="SSF81901">
    <property type="entry name" value="HCP-like"/>
    <property type="match status" value="2"/>
</dbReference>
<evidence type="ECO:0000256" key="1">
    <source>
        <dbReference type="ARBA" id="ARBA00008486"/>
    </source>
</evidence>
<dbReference type="InterPro" id="IPR006597">
    <property type="entry name" value="Sel1-like"/>
</dbReference>
<gene>
    <name evidence="4" type="ORF">GRI55_08175</name>
</gene>
<dbReference type="InterPro" id="IPR040239">
    <property type="entry name" value="HcpB-like"/>
</dbReference>
<reference evidence="4 5" key="1">
    <citation type="submission" date="2019-12" db="EMBL/GenBank/DDBJ databases">
        <title>Genomic-based taxomic classification of the family Erythrobacteraceae.</title>
        <authorList>
            <person name="Xu L."/>
        </authorList>
    </citation>
    <scope>NUCLEOTIDE SEQUENCE [LARGE SCALE GENOMIC DNA]</scope>
    <source>
        <strain evidence="4 5">CGMCC 1.8703</strain>
    </source>
</reference>
<evidence type="ECO:0000256" key="3">
    <source>
        <dbReference type="SAM" id="MobiDB-lite"/>
    </source>
</evidence>